<evidence type="ECO:0000313" key="7">
    <source>
        <dbReference type="Proteomes" id="UP000007374"/>
    </source>
</evidence>
<dbReference type="InterPro" id="IPR008258">
    <property type="entry name" value="Transglycosylase_SLT_dom_1"/>
</dbReference>
<evidence type="ECO:0000256" key="3">
    <source>
        <dbReference type="ARBA" id="ARBA00022729"/>
    </source>
</evidence>
<dbReference type="PANTHER" id="PTHR37423:SF2">
    <property type="entry name" value="MEMBRANE-BOUND LYTIC MUREIN TRANSGLYCOSYLASE C"/>
    <property type="match status" value="1"/>
</dbReference>
<keyword evidence="7" id="KW-1185">Reference proteome</keyword>
<feature type="domain" description="Transglycosylase SLT" evidence="5">
    <location>
        <begin position="539"/>
        <end position="638"/>
    </location>
</feature>
<reference evidence="6 7" key="1">
    <citation type="journal article" date="2012" name="J. Bacteriol.">
        <title>Genome Sequence of Nitratireductor indicus Type Strain C115.</title>
        <authorList>
            <person name="Lai Q."/>
            <person name="Li G."/>
            <person name="Yu Z."/>
            <person name="Shao Z."/>
        </authorList>
    </citation>
    <scope>NUCLEOTIDE SEQUENCE [LARGE SCALE GENOMIC DNA]</scope>
    <source>
        <strain evidence="6 7">C115</strain>
    </source>
</reference>
<keyword evidence="3 4" id="KW-0732">Signal</keyword>
<dbReference type="SUPFAM" id="SSF53955">
    <property type="entry name" value="Lysozyme-like"/>
    <property type="match status" value="1"/>
</dbReference>
<dbReference type="PANTHER" id="PTHR37423">
    <property type="entry name" value="SOLUBLE LYTIC MUREIN TRANSGLYCOSYLASE-RELATED"/>
    <property type="match status" value="1"/>
</dbReference>
<evidence type="ECO:0000256" key="1">
    <source>
        <dbReference type="ARBA" id="ARBA00007734"/>
    </source>
</evidence>
<comment type="similarity">
    <text evidence="2">Belongs to the virb1 family.</text>
</comment>
<feature type="signal peptide" evidence="4">
    <location>
        <begin position="1"/>
        <end position="21"/>
    </location>
</feature>
<organism evidence="6 7">
    <name type="scientific">Nitratireductor indicus C115</name>
    <dbReference type="NCBI Taxonomy" id="1231190"/>
    <lineage>
        <taxon>Bacteria</taxon>
        <taxon>Pseudomonadati</taxon>
        <taxon>Pseudomonadota</taxon>
        <taxon>Alphaproteobacteria</taxon>
        <taxon>Hyphomicrobiales</taxon>
        <taxon>Phyllobacteriaceae</taxon>
        <taxon>Nitratireductor</taxon>
    </lineage>
</organism>
<dbReference type="Pfam" id="PF01464">
    <property type="entry name" value="SLT"/>
    <property type="match status" value="1"/>
</dbReference>
<dbReference type="STRING" id="721133.SAMN05216176_103347"/>
<dbReference type="AlphaFoldDB" id="K2P6Q3"/>
<dbReference type="eggNOG" id="COG0741">
    <property type="taxonomic scope" value="Bacteria"/>
</dbReference>
<dbReference type="Gene3D" id="1.25.20.10">
    <property type="entry name" value="Bacterial muramidases"/>
    <property type="match status" value="1"/>
</dbReference>
<dbReference type="SUPFAM" id="SSF48435">
    <property type="entry name" value="Bacterial muramidases"/>
    <property type="match status" value="1"/>
</dbReference>
<dbReference type="GO" id="GO:0042597">
    <property type="term" value="C:periplasmic space"/>
    <property type="evidence" value="ECO:0007669"/>
    <property type="project" value="InterPro"/>
</dbReference>
<dbReference type="InterPro" id="IPR008939">
    <property type="entry name" value="Lytic_TGlycosylase_superhlx_U"/>
</dbReference>
<dbReference type="GO" id="GO:0004553">
    <property type="term" value="F:hydrolase activity, hydrolyzing O-glycosyl compounds"/>
    <property type="evidence" value="ECO:0007669"/>
    <property type="project" value="InterPro"/>
</dbReference>
<evidence type="ECO:0000256" key="4">
    <source>
        <dbReference type="SAM" id="SignalP"/>
    </source>
</evidence>
<dbReference type="EMBL" id="AMSI01000005">
    <property type="protein sequence ID" value="EKF42961.1"/>
    <property type="molecule type" value="Genomic_DNA"/>
</dbReference>
<sequence length="692" mass="75638">MKSRFALFLALAAFWPLPTMAQALPDVAPLPFARPGAVTAPETALERALQPTAILRPDVESAMPALSREAMILTGGLDALSAGDADLARKARNALSSERIERSILDWAIALSGNVSVSSAEIGKVMQELDGWLGVAALSAARERALFREKADANTILKAFEKSAPQTYEGTVALARAFVAKGDARRARALLGPFWRTRKLDATAETAFLREFSPYLSKEDHRFRMERMLYEDRIRSAERVAILASAEALSTAWAAVIRGNKNALKLLDAVPKEQQSAGYLFARIRHLRRQEHFKEAAALMLKAPREAAALVDPDEWWIERRALSRELLDLDDPDMAYRIAAAHSAESPARAADAEFHAGWYALRALDNAKGAADHFAKVAAIAEGPISNARAYYWMGRAAEANGDDKAKAYFERAAVFGTTFYGQLATAKLGRNVLQADTPAPSLKDRQTFRMRPVVKAIRRLQDTNHGWRAATLYRALAEELSSPGELALLAAMAERRGDHTMALRVGKIAAGRGIDIGVLSHPLGAIPGDVALASDSKALAYAVARQETEFNGSAVSSAGARGLLQLMPGTAREMARKSGIPYSRDRLTQDIAYNTTLGSAYLDEQLGRFNGSYVLTFAGYNAGPRRASEWMVRYGDPRGQSVEAIVDWIERIPFAETRNYVQRVMENFQVYKMRLSGHFDIAGDLAAGG</sequence>
<dbReference type="CDD" id="cd13401">
    <property type="entry name" value="Slt70-like"/>
    <property type="match status" value="1"/>
</dbReference>
<dbReference type="InterPro" id="IPR023346">
    <property type="entry name" value="Lysozyme-like_dom_sf"/>
</dbReference>
<dbReference type="PATRIC" id="fig|1231190.3.peg.2064"/>
<evidence type="ECO:0000313" key="6">
    <source>
        <dbReference type="EMBL" id="EKF42961.1"/>
    </source>
</evidence>
<accession>K2P6Q3</accession>
<feature type="chain" id="PRO_5003862707" evidence="4">
    <location>
        <begin position="22"/>
        <end position="692"/>
    </location>
</feature>
<protein>
    <submittedName>
        <fullName evidence="6">Lytic transglycosylase</fullName>
    </submittedName>
</protein>
<proteinExistence type="inferred from homology"/>
<evidence type="ECO:0000259" key="5">
    <source>
        <dbReference type="Pfam" id="PF01464"/>
    </source>
</evidence>
<dbReference type="Gene3D" id="1.10.530.10">
    <property type="match status" value="1"/>
</dbReference>
<name>K2P6Q3_9HYPH</name>
<gene>
    <name evidence="6" type="ORF">NA8A_09844</name>
</gene>
<comment type="similarity">
    <text evidence="1">Belongs to the transglycosylase Slt family.</text>
</comment>
<evidence type="ECO:0000256" key="2">
    <source>
        <dbReference type="ARBA" id="ARBA00009387"/>
    </source>
</evidence>
<dbReference type="Proteomes" id="UP000007374">
    <property type="component" value="Unassembled WGS sequence"/>
</dbReference>
<comment type="caution">
    <text evidence="6">The sequence shown here is derived from an EMBL/GenBank/DDBJ whole genome shotgun (WGS) entry which is preliminary data.</text>
</comment>